<feature type="region of interest" description="Disordered" evidence="3">
    <location>
        <begin position="95"/>
        <end position="170"/>
    </location>
</feature>
<proteinExistence type="inferred from homology"/>
<dbReference type="InterPro" id="IPR039223">
    <property type="entry name" value="AATF/Bfr2"/>
</dbReference>
<reference evidence="7" key="1">
    <citation type="submission" date="2022-05" db="EMBL/GenBank/DDBJ databases">
        <title>The Musa troglodytarum L. genome provides insights into the mechanism of non-climacteric behaviour and enrichment of carotenoids.</title>
        <authorList>
            <person name="Wang J."/>
        </authorList>
    </citation>
    <scope>NUCLEOTIDE SEQUENCE</scope>
    <source>
        <tissue evidence="7">Leaf</tissue>
    </source>
</reference>
<evidence type="ECO:0000259" key="6">
    <source>
        <dbReference type="Pfam" id="PF13339"/>
    </source>
</evidence>
<feature type="domain" description="AATF leucine zipper-containing" evidence="6">
    <location>
        <begin position="209"/>
        <end position="344"/>
    </location>
</feature>
<evidence type="ECO:0000256" key="3">
    <source>
        <dbReference type="SAM" id="MobiDB-lite"/>
    </source>
</evidence>
<evidence type="ECO:0000313" key="7">
    <source>
        <dbReference type="EMBL" id="URE31913.1"/>
    </source>
</evidence>
<accession>A0A9E7KS55</accession>
<feature type="compositionally biased region" description="Basic and acidic residues" evidence="3">
    <location>
        <begin position="109"/>
        <end position="120"/>
    </location>
</feature>
<gene>
    <name evidence="7" type="ORF">MUK42_26519</name>
</gene>
<keyword evidence="4" id="KW-1133">Transmembrane helix</keyword>
<dbReference type="Pfam" id="PF08164">
    <property type="entry name" value="TRAUB"/>
    <property type="match status" value="1"/>
</dbReference>
<dbReference type="PANTHER" id="PTHR15565">
    <property type="entry name" value="AATF PROTEIN APOPTOSIS ANTAGONIZING TRANSCRIPTION FACTOR"/>
    <property type="match status" value="1"/>
</dbReference>
<dbReference type="AlphaFoldDB" id="A0A9E7KS55"/>
<organism evidence="7 8">
    <name type="scientific">Musa troglodytarum</name>
    <name type="common">fe'i banana</name>
    <dbReference type="NCBI Taxonomy" id="320322"/>
    <lineage>
        <taxon>Eukaryota</taxon>
        <taxon>Viridiplantae</taxon>
        <taxon>Streptophyta</taxon>
        <taxon>Embryophyta</taxon>
        <taxon>Tracheophyta</taxon>
        <taxon>Spermatophyta</taxon>
        <taxon>Magnoliopsida</taxon>
        <taxon>Liliopsida</taxon>
        <taxon>Zingiberales</taxon>
        <taxon>Musaceae</taxon>
        <taxon>Musa</taxon>
    </lineage>
</organism>
<dbReference type="EMBL" id="CP097510">
    <property type="protein sequence ID" value="URE31913.1"/>
    <property type="molecule type" value="Genomic_DNA"/>
</dbReference>
<dbReference type="OrthoDB" id="5783963at2759"/>
<protein>
    <submittedName>
        <fullName evidence="7">Apoptosis-antagonizing transcription factor, C-terminal</fullName>
    </submittedName>
</protein>
<sequence>MGKPRDERRANPSFFAAAAVNIAGQATSSRPFPQAATSRCRCRRPNRLLSLVPFFPLSLLLPSPSSLFPSPPVSFPLSFLLLASPSLSRLFSSHPLQSNPTILAPKPSKRVDIESQHTAENENDSESGMQFVSKRKRKDFADEDVSASEGESLQESEMEEDEDEIEGSDVEQNGRQIDAKMDELEQQYQNLRSEEQNLLNNLKHQKDEDAVKGRAVKNQKVLWDKTLELRFILQKTFSAANKLPQEPVRSLFCNSDEDVDQAYTDLIDSSKRTLGSILELQEALLEKNPSILQGLTGNNKESSKSEASFGKVKEDNDDEWLHIIDMHSRIAPFRNGSIDKWHRKTQVTSGAAAFRGKLQAFNQNISEQVAGYMRDPSRMIRRMQLSRSSVGIFGKVPEVSESETIKEEGNVHDGGTDGDPELLDDSEFYSQLLKEFLESNLTTSETAFYALRKLQPKKRKVVDRRASKSRKIRYHVHEKIVNFMAPVPMLLPSMVPKLFDNLFGVTNQQSTSTV</sequence>
<feature type="transmembrane region" description="Helical" evidence="4">
    <location>
        <begin position="48"/>
        <end position="67"/>
    </location>
</feature>
<evidence type="ECO:0000256" key="2">
    <source>
        <dbReference type="SAM" id="Coils"/>
    </source>
</evidence>
<keyword evidence="4" id="KW-0472">Membrane</keyword>
<keyword evidence="4" id="KW-0812">Transmembrane</keyword>
<dbReference type="Pfam" id="PF13339">
    <property type="entry name" value="AATF-Che1"/>
    <property type="match status" value="1"/>
</dbReference>
<name>A0A9E7KS55_9LILI</name>
<comment type="similarity">
    <text evidence="1">Belongs to the AATF family.</text>
</comment>
<keyword evidence="8" id="KW-1185">Reference proteome</keyword>
<dbReference type="Proteomes" id="UP001055439">
    <property type="component" value="Chromosome 8"/>
</dbReference>
<dbReference type="InterPro" id="IPR025160">
    <property type="entry name" value="AATF"/>
</dbReference>
<dbReference type="PANTHER" id="PTHR15565:SF0">
    <property type="entry name" value="PROTEIN AATF"/>
    <property type="match status" value="1"/>
</dbReference>
<keyword evidence="2" id="KW-0175">Coiled coil</keyword>
<feature type="domain" description="Apoptosis-antagonizing transcription factor C-terminal" evidence="5">
    <location>
        <begin position="429"/>
        <end position="503"/>
    </location>
</feature>
<evidence type="ECO:0000313" key="8">
    <source>
        <dbReference type="Proteomes" id="UP001055439"/>
    </source>
</evidence>
<feature type="compositionally biased region" description="Acidic residues" evidence="3">
    <location>
        <begin position="141"/>
        <end position="169"/>
    </location>
</feature>
<dbReference type="InterPro" id="IPR012617">
    <property type="entry name" value="AATF_C"/>
</dbReference>
<evidence type="ECO:0000256" key="1">
    <source>
        <dbReference type="ARBA" id="ARBA00008966"/>
    </source>
</evidence>
<evidence type="ECO:0000259" key="5">
    <source>
        <dbReference type="Pfam" id="PF08164"/>
    </source>
</evidence>
<evidence type="ECO:0000256" key="4">
    <source>
        <dbReference type="SAM" id="Phobius"/>
    </source>
</evidence>
<dbReference type="GO" id="GO:0005730">
    <property type="term" value="C:nucleolus"/>
    <property type="evidence" value="ECO:0007669"/>
    <property type="project" value="TreeGrafter"/>
</dbReference>
<feature type="coiled-coil region" evidence="2">
    <location>
        <begin position="174"/>
        <end position="208"/>
    </location>
</feature>